<dbReference type="InterPro" id="IPR052989">
    <property type="entry name" value="Mg-chelatase_DI-like"/>
</dbReference>
<keyword evidence="2" id="KW-0067">ATP-binding</keyword>
<dbReference type="GO" id="GO:0005524">
    <property type="term" value="F:ATP binding"/>
    <property type="evidence" value="ECO:0007669"/>
    <property type="project" value="UniProtKB-KW"/>
</dbReference>
<dbReference type="EMBL" id="UOEU01000532">
    <property type="protein sequence ID" value="VAW34350.1"/>
    <property type="molecule type" value="Genomic_DNA"/>
</dbReference>
<feature type="domain" description="MCM C-terminal AAA(+) ATPase" evidence="3">
    <location>
        <begin position="154"/>
        <end position="228"/>
    </location>
</feature>
<dbReference type="InterPro" id="IPR001208">
    <property type="entry name" value="MCM_dom"/>
</dbReference>
<dbReference type="PROSITE" id="PS50051">
    <property type="entry name" value="MCM_2"/>
    <property type="match status" value="1"/>
</dbReference>
<gene>
    <name evidence="4" type="ORF">MNBD_CHLOROFLEXI01-4718</name>
</gene>
<dbReference type="InterPro" id="IPR041628">
    <property type="entry name" value="ChlI/MoxR_AAA_lid"/>
</dbReference>
<dbReference type="SUPFAM" id="SSF52540">
    <property type="entry name" value="P-loop containing nucleoside triphosphate hydrolases"/>
    <property type="match status" value="1"/>
</dbReference>
<keyword evidence="1" id="KW-0547">Nucleotide-binding</keyword>
<organism evidence="4">
    <name type="scientific">hydrothermal vent metagenome</name>
    <dbReference type="NCBI Taxonomy" id="652676"/>
    <lineage>
        <taxon>unclassified sequences</taxon>
        <taxon>metagenomes</taxon>
        <taxon>ecological metagenomes</taxon>
    </lineage>
</organism>
<evidence type="ECO:0000256" key="1">
    <source>
        <dbReference type="ARBA" id="ARBA00022741"/>
    </source>
</evidence>
<evidence type="ECO:0000313" key="4">
    <source>
        <dbReference type="EMBL" id="VAW34350.1"/>
    </source>
</evidence>
<dbReference type="AlphaFoldDB" id="A0A3B0V0D9"/>
<dbReference type="PANTHER" id="PTHR35023:SF1">
    <property type="entry name" value="MG-PROTOPORPHYRIN IX CHELATASE"/>
    <property type="match status" value="1"/>
</dbReference>
<accession>A0A3B0V0D9</accession>
<dbReference type="GO" id="GO:0003677">
    <property type="term" value="F:DNA binding"/>
    <property type="evidence" value="ECO:0007669"/>
    <property type="project" value="InterPro"/>
</dbReference>
<sequence>MSERQSKLLDILRHAPAAKITTLPDADTGRSEIEPFPFLAIVGQYEMKLALILSLINPEVGGVLLIGPRGTAKTTAVRSLTDLLPTVKHSLCQHGCTEELIEQLGMDGVCQDCAIKFGHGDMLTIVDKVRIFELPLNARLEDVVGGINERIALEQNRVRLERGLLGHADRHILYIDEVNLLDDAITDAILDAAAQGHYTVRRGPLKMTYNARLMLIGSMNPEEGRLRPQLMDRFGLRAVVRGLDAPEMRYQAYERAMAYKRHPEQFALGFADAVLVLADEIQQARDGLPKVTVGDAARQLGLTLVQQLTIDSNRAEITLFEAARAYAAADERDEVLPEDVQAVALLALRQRQSPQLAQFFADQAEEDKILMVVFDIK</sequence>
<proteinExistence type="predicted"/>
<dbReference type="PANTHER" id="PTHR35023">
    <property type="entry name" value="CHELATASE-RELATED"/>
    <property type="match status" value="1"/>
</dbReference>
<name>A0A3B0V0D9_9ZZZZ</name>
<evidence type="ECO:0000256" key="2">
    <source>
        <dbReference type="ARBA" id="ARBA00022840"/>
    </source>
</evidence>
<dbReference type="Gene3D" id="1.10.8.80">
    <property type="entry name" value="Magnesium chelatase subunit I, C-Terminal domain"/>
    <property type="match status" value="1"/>
</dbReference>
<reference evidence="4" key="1">
    <citation type="submission" date="2018-06" db="EMBL/GenBank/DDBJ databases">
        <authorList>
            <person name="Zhirakovskaya E."/>
        </authorList>
    </citation>
    <scope>NUCLEOTIDE SEQUENCE</scope>
</reference>
<dbReference type="Pfam" id="PF00493">
    <property type="entry name" value="MCM"/>
    <property type="match status" value="1"/>
</dbReference>
<dbReference type="CDD" id="cd00009">
    <property type="entry name" value="AAA"/>
    <property type="match status" value="1"/>
</dbReference>
<evidence type="ECO:0000259" key="3">
    <source>
        <dbReference type="PROSITE" id="PS50051"/>
    </source>
</evidence>
<protein>
    <submittedName>
        <fullName evidence="4">ChlI component of cobalt chelatase involved in B12 biosynthesis / ChlD component of cobalt chelatase involved in B12 biosynthesis</fullName>
    </submittedName>
</protein>
<dbReference type="InterPro" id="IPR027417">
    <property type="entry name" value="P-loop_NTPase"/>
</dbReference>
<dbReference type="Pfam" id="PF17863">
    <property type="entry name" value="AAA_lid_2"/>
    <property type="match status" value="1"/>
</dbReference>
<dbReference type="Gene3D" id="3.40.50.300">
    <property type="entry name" value="P-loop containing nucleotide triphosphate hydrolases"/>
    <property type="match status" value="1"/>
</dbReference>